<feature type="compositionally biased region" description="Polar residues" evidence="1">
    <location>
        <begin position="15"/>
        <end position="27"/>
    </location>
</feature>
<dbReference type="OrthoDB" id="6378313at2759"/>
<evidence type="ECO:0000313" key="3">
    <source>
        <dbReference type="Proteomes" id="UP000324222"/>
    </source>
</evidence>
<feature type="region of interest" description="Disordered" evidence="1">
    <location>
        <begin position="1"/>
        <end position="30"/>
    </location>
</feature>
<protein>
    <submittedName>
        <fullName evidence="2">Uncharacterized protein</fullName>
    </submittedName>
</protein>
<dbReference type="EMBL" id="VSRR010013732">
    <property type="protein sequence ID" value="MPC56153.1"/>
    <property type="molecule type" value="Genomic_DNA"/>
</dbReference>
<keyword evidence="3" id="KW-1185">Reference proteome</keyword>
<dbReference type="Proteomes" id="UP000324222">
    <property type="component" value="Unassembled WGS sequence"/>
</dbReference>
<dbReference type="AlphaFoldDB" id="A0A5B7GFM2"/>
<comment type="caution">
    <text evidence="2">The sequence shown here is derived from an EMBL/GenBank/DDBJ whole genome shotgun (WGS) entry which is preliminary data.</text>
</comment>
<gene>
    <name evidence="2" type="ORF">E2C01_050106</name>
</gene>
<organism evidence="2 3">
    <name type="scientific">Portunus trituberculatus</name>
    <name type="common">Swimming crab</name>
    <name type="synonym">Neptunus trituberculatus</name>
    <dbReference type="NCBI Taxonomy" id="210409"/>
    <lineage>
        <taxon>Eukaryota</taxon>
        <taxon>Metazoa</taxon>
        <taxon>Ecdysozoa</taxon>
        <taxon>Arthropoda</taxon>
        <taxon>Crustacea</taxon>
        <taxon>Multicrustacea</taxon>
        <taxon>Malacostraca</taxon>
        <taxon>Eumalacostraca</taxon>
        <taxon>Eucarida</taxon>
        <taxon>Decapoda</taxon>
        <taxon>Pleocyemata</taxon>
        <taxon>Brachyura</taxon>
        <taxon>Eubrachyura</taxon>
        <taxon>Portunoidea</taxon>
        <taxon>Portunidae</taxon>
        <taxon>Portuninae</taxon>
        <taxon>Portunus</taxon>
    </lineage>
</organism>
<reference evidence="2 3" key="1">
    <citation type="submission" date="2019-05" db="EMBL/GenBank/DDBJ databases">
        <title>Another draft genome of Portunus trituberculatus and its Hox gene families provides insights of decapod evolution.</title>
        <authorList>
            <person name="Jeong J.-H."/>
            <person name="Song I."/>
            <person name="Kim S."/>
            <person name="Choi T."/>
            <person name="Kim D."/>
            <person name="Ryu S."/>
            <person name="Kim W."/>
        </authorList>
    </citation>
    <scope>NUCLEOTIDE SEQUENCE [LARGE SCALE GENOMIC DNA]</scope>
    <source>
        <tissue evidence="2">Muscle</tissue>
    </source>
</reference>
<evidence type="ECO:0000313" key="2">
    <source>
        <dbReference type="EMBL" id="MPC56153.1"/>
    </source>
</evidence>
<dbReference type="PANTHER" id="PTHR47331">
    <property type="entry name" value="PHD-TYPE DOMAIN-CONTAINING PROTEIN"/>
    <property type="match status" value="1"/>
</dbReference>
<accession>A0A5B7GFM2</accession>
<proteinExistence type="predicted"/>
<sequence length="178" mass="20312">MINGPMGLDGHDETTMNSHVTTTTAQNQRKHLDHQVNPLWELNVINNSDDPVSVKDKRVAKLWLGNVVQVDGHYQFPIPFRNKNPDLPDNKEFAERQLESLRRRLASRNIYIDDPLHSVESPGKATIVIHRLRKLLQKGGSRLTKLSCNQKRVLREVPKSEKAMGVKEILLGDKLPME</sequence>
<dbReference type="PANTHER" id="PTHR47331:SF1">
    <property type="entry name" value="GAG-LIKE PROTEIN"/>
    <property type="match status" value="1"/>
</dbReference>
<name>A0A5B7GFM2_PORTR</name>
<evidence type="ECO:0000256" key="1">
    <source>
        <dbReference type="SAM" id="MobiDB-lite"/>
    </source>
</evidence>